<dbReference type="KEGG" id="cat:CA2559_04785"/>
<keyword evidence="5" id="KW-1185">Reference proteome</keyword>
<sequence>MSSKTNYLEINRTSWNARTTHHITSEFYDVKGFLEGNTSLKSIELELLGDVKGKSILHLQCHFGQDTISLARLGAECTGVDLSDKAIEAAEQLADKANIEASFICSDVYDLPNNLESKFDIVYTSYGVIGWLPDLDAWARVISKFLKPSGKLVFVEFHPVVWMFDDDFKHINYSYFNKGEIVETETGTYAQKDADITNDYVCWNHSMSEVVNSLIKNGLQISTLNEYDYSPYNCFNNTVEFVSGKFRIQSLEEKIPMVFAIKATKI</sequence>
<evidence type="ECO:0000256" key="2">
    <source>
        <dbReference type="ARBA" id="ARBA00022679"/>
    </source>
</evidence>
<dbReference type="PANTHER" id="PTHR43861:SF1">
    <property type="entry name" value="TRANS-ACONITATE 2-METHYLTRANSFERASE"/>
    <property type="match status" value="1"/>
</dbReference>
<dbReference type="InterPro" id="IPR029063">
    <property type="entry name" value="SAM-dependent_MTases_sf"/>
</dbReference>
<reference evidence="4 5" key="1">
    <citation type="journal article" date="2010" name="J. Bacteriol.">
        <title>The complete genome sequence of Croceibacter atlanticus HTCC2559T.</title>
        <authorList>
            <person name="Oh H.M."/>
            <person name="Kang I."/>
            <person name="Ferriera S."/>
            <person name="Giovannoni S.J."/>
            <person name="Cho J.C."/>
        </authorList>
    </citation>
    <scope>NUCLEOTIDE SEQUENCE [LARGE SCALE GENOMIC DNA]</scope>
    <source>
        <strain evidence="5">ATCC BAA-628 / HTCC2559 / KCTC 12090</strain>
    </source>
</reference>
<gene>
    <name evidence="4" type="ordered locus">CA2559_04785</name>
</gene>
<dbReference type="RefSeq" id="WP_013186722.1">
    <property type="nucleotide sequence ID" value="NC_014230.1"/>
</dbReference>
<dbReference type="eggNOG" id="COG2227">
    <property type="taxonomic scope" value="Bacteria"/>
</dbReference>
<dbReference type="CDD" id="cd02440">
    <property type="entry name" value="AdoMet_MTases"/>
    <property type="match status" value="1"/>
</dbReference>
<evidence type="ECO:0000313" key="5">
    <source>
        <dbReference type="Proteomes" id="UP000002297"/>
    </source>
</evidence>
<feature type="domain" description="Methyltransferase" evidence="3">
    <location>
        <begin position="56"/>
        <end position="150"/>
    </location>
</feature>
<dbReference type="STRING" id="216432.CA2559_04785"/>
<evidence type="ECO:0000313" key="4">
    <source>
        <dbReference type="EMBL" id="EAP88046.1"/>
    </source>
</evidence>
<dbReference type="Gene3D" id="3.40.50.150">
    <property type="entry name" value="Vaccinia Virus protein VP39"/>
    <property type="match status" value="1"/>
</dbReference>
<dbReference type="InterPro" id="IPR041698">
    <property type="entry name" value="Methyltransf_25"/>
</dbReference>
<dbReference type="Pfam" id="PF13649">
    <property type="entry name" value="Methyltransf_25"/>
    <property type="match status" value="1"/>
</dbReference>
<dbReference type="HOGENOM" id="CLU_065741_0_0_10"/>
<dbReference type="Proteomes" id="UP000002297">
    <property type="component" value="Chromosome"/>
</dbReference>
<evidence type="ECO:0000259" key="3">
    <source>
        <dbReference type="Pfam" id="PF13649"/>
    </source>
</evidence>
<dbReference type="GeneID" id="89452747"/>
<evidence type="ECO:0000256" key="1">
    <source>
        <dbReference type="ARBA" id="ARBA00022603"/>
    </source>
</evidence>
<dbReference type="PANTHER" id="PTHR43861">
    <property type="entry name" value="TRANS-ACONITATE 2-METHYLTRANSFERASE-RELATED"/>
    <property type="match status" value="1"/>
</dbReference>
<organism evidence="4 5">
    <name type="scientific">Croceibacter atlanticus (strain ATCC BAA-628 / JCM 21780 / CIP 108009 / IAM 15332 / KCTC 12090 / HTCC2559)</name>
    <dbReference type="NCBI Taxonomy" id="216432"/>
    <lineage>
        <taxon>Bacteria</taxon>
        <taxon>Pseudomonadati</taxon>
        <taxon>Bacteroidota</taxon>
        <taxon>Flavobacteriia</taxon>
        <taxon>Flavobacteriales</taxon>
        <taxon>Flavobacteriaceae</taxon>
        <taxon>Croceibacter</taxon>
    </lineage>
</organism>
<keyword evidence="1 4" id="KW-0489">Methyltransferase</keyword>
<dbReference type="GO" id="GO:0032259">
    <property type="term" value="P:methylation"/>
    <property type="evidence" value="ECO:0007669"/>
    <property type="project" value="UniProtKB-KW"/>
</dbReference>
<dbReference type="EMBL" id="CP002046">
    <property type="protein sequence ID" value="EAP88046.1"/>
    <property type="molecule type" value="Genomic_DNA"/>
</dbReference>
<dbReference type="OrthoDB" id="8385759at2"/>
<proteinExistence type="predicted"/>
<name>A3U729_CROAH</name>
<dbReference type="GO" id="GO:0008168">
    <property type="term" value="F:methyltransferase activity"/>
    <property type="evidence" value="ECO:0007669"/>
    <property type="project" value="UniProtKB-KW"/>
</dbReference>
<protein>
    <submittedName>
        <fullName evidence="4">Hypothetical SAM-dependent methyltransferase</fullName>
    </submittedName>
</protein>
<accession>A3U729</accession>
<keyword evidence="2 4" id="KW-0808">Transferase</keyword>
<dbReference type="AlphaFoldDB" id="A3U729"/>
<dbReference type="SUPFAM" id="SSF53335">
    <property type="entry name" value="S-adenosyl-L-methionine-dependent methyltransferases"/>
    <property type="match status" value="1"/>
</dbReference>